<dbReference type="AlphaFoldDB" id="A0A1D8JGA5"/>
<reference evidence="1 2" key="1">
    <citation type="submission" date="2016-09" db="EMBL/GenBank/DDBJ databases">
        <title>Complete genome sequence of the Lysinibacillus sphaericus LMG 22257, a specie of Bacillus with ureolytic activity that can effectively biodeposit calcium carbonate.</title>
        <authorList>
            <person name="Yan W."/>
        </authorList>
    </citation>
    <scope>NUCLEOTIDE SEQUENCE [LARGE SCALE GENOMIC DNA]</scope>
    <source>
        <strain evidence="1 2">LMG 22257</strain>
    </source>
</reference>
<evidence type="ECO:0000313" key="1">
    <source>
        <dbReference type="EMBL" id="AOV07752.1"/>
    </source>
</evidence>
<sequence>MWKMIDGKLIQTVDVSRIKFRTNISKSILKELTVIAKENRTHVNYLLENGIINVLIKGSISYNKDLRPKDRVQYKTTYDKELLESLRWFAKEKNLFINDVIEYGVQFININDVKNKNYRYRIEQKE</sequence>
<evidence type="ECO:0000313" key="2">
    <source>
        <dbReference type="Proteomes" id="UP000185746"/>
    </source>
</evidence>
<proteinExistence type="predicted"/>
<dbReference type="GO" id="GO:0008168">
    <property type="term" value="F:methyltransferase activity"/>
    <property type="evidence" value="ECO:0007669"/>
    <property type="project" value="UniProtKB-KW"/>
</dbReference>
<organism evidence="1 2">
    <name type="scientific">Sporosarcina ureilytica</name>
    <dbReference type="NCBI Taxonomy" id="298596"/>
    <lineage>
        <taxon>Bacteria</taxon>
        <taxon>Bacillati</taxon>
        <taxon>Bacillota</taxon>
        <taxon>Bacilli</taxon>
        <taxon>Bacillales</taxon>
        <taxon>Caryophanaceae</taxon>
        <taxon>Sporosarcina</taxon>
    </lineage>
</organism>
<dbReference type="Proteomes" id="UP000185746">
    <property type="component" value="Chromosome"/>
</dbReference>
<protein>
    <submittedName>
        <fullName evidence="1">rRNA methyltransferase</fullName>
    </submittedName>
</protein>
<keyword evidence="2" id="KW-1185">Reference proteome</keyword>
<dbReference type="GO" id="GO:0032259">
    <property type="term" value="P:methylation"/>
    <property type="evidence" value="ECO:0007669"/>
    <property type="project" value="UniProtKB-KW"/>
</dbReference>
<keyword evidence="1" id="KW-0808">Transferase</keyword>
<keyword evidence="1" id="KW-0489">Methyltransferase</keyword>
<accession>A0A1D8JGA5</accession>
<dbReference type="KEGG" id="surl:BI350_09565"/>
<name>A0A1D8JGA5_9BACL</name>
<gene>
    <name evidence="1" type="ORF">BI350_09565</name>
</gene>
<dbReference type="EMBL" id="CP017560">
    <property type="protein sequence ID" value="AOV07752.1"/>
    <property type="molecule type" value="Genomic_DNA"/>
</dbReference>